<evidence type="ECO:0000313" key="2">
    <source>
        <dbReference type="EMBL" id="GKT30347.1"/>
    </source>
</evidence>
<comment type="caution">
    <text evidence="2">The sequence shown here is derived from an EMBL/GenBank/DDBJ whole genome shotgun (WGS) entry which is preliminary data.</text>
</comment>
<evidence type="ECO:0000256" key="1">
    <source>
        <dbReference type="SAM" id="Phobius"/>
    </source>
</evidence>
<feature type="transmembrane region" description="Helical" evidence="1">
    <location>
        <begin position="78"/>
        <end position="96"/>
    </location>
</feature>
<feature type="non-terminal residue" evidence="2">
    <location>
        <position position="132"/>
    </location>
</feature>
<proteinExistence type="predicted"/>
<name>A0ABQ5KCY1_9EUKA</name>
<reference evidence="2" key="1">
    <citation type="submission" date="2022-03" db="EMBL/GenBank/DDBJ databases">
        <title>Draft genome sequence of Aduncisulcus paluster, a free-living microaerophilic Fornicata.</title>
        <authorList>
            <person name="Yuyama I."/>
            <person name="Kume K."/>
            <person name="Tamura T."/>
            <person name="Inagaki Y."/>
            <person name="Hashimoto T."/>
        </authorList>
    </citation>
    <scope>NUCLEOTIDE SEQUENCE</scope>
    <source>
        <strain evidence="2">NY0171</strain>
    </source>
</reference>
<gene>
    <name evidence="2" type="ORF">ADUPG1_001483</name>
</gene>
<dbReference type="EMBL" id="BQXS01001247">
    <property type="protein sequence ID" value="GKT30347.1"/>
    <property type="molecule type" value="Genomic_DNA"/>
</dbReference>
<keyword evidence="1" id="KW-0812">Transmembrane</keyword>
<dbReference type="Proteomes" id="UP001057375">
    <property type="component" value="Unassembled WGS sequence"/>
</dbReference>
<keyword evidence="1" id="KW-1133">Transmembrane helix</keyword>
<organism evidence="2 3">
    <name type="scientific">Aduncisulcus paluster</name>
    <dbReference type="NCBI Taxonomy" id="2918883"/>
    <lineage>
        <taxon>Eukaryota</taxon>
        <taxon>Metamonada</taxon>
        <taxon>Carpediemonas-like organisms</taxon>
        <taxon>Aduncisulcus</taxon>
    </lineage>
</organism>
<sequence length="132" mass="14511">VDYAAFNNGKQVTLHTFAGYVCGAAAFLIACDLVNFIKEEDAALLNTFTGQFCHVIHVDELVGFLLDEDLVSFADFDLAHFFLLGNILPIISLTCMPMSSIPGMDMISTPPPWLFFLFFRGSGIEKSHTGLL</sequence>
<feature type="transmembrane region" description="Helical" evidence="1">
    <location>
        <begin position="17"/>
        <end position="37"/>
    </location>
</feature>
<accession>A0ABQ5KCY1</accession>
<protein>
    <submittedName>
        <fullName evidence="2">Uncharacterized protein</fullName>
    </submittedName>
</protein>
<evidence type="ECO:0000313" key="3">
    <source>
        <dbReference type="Proteomes" id="UP001057375"/>
    </source>
</evidence>
<keyword evidence="1" id="KW-0472">Membrane</keyword>
<feature type="non-terminal residue" evidence="2">
    <location>
        <position position="1"/>
    </location>
</feature>
<keyword evidence="3" id="KW-1185">Reference proteome</keyword>